<keyword evidence="2" id="KW-1185">Reference proteome</keyword>
<sequence length="254" mass="30075">MAAPPRRPRPKISLWARFRTWLRYWHSPLKIRGSLSRLSNHKRPLLTLLRMFVPFPSWFFPVPGPFTPRALIEDTKKETGIIASQFGEIHNLRAIPIWRMRDTPLRSVYRLYELHLADHYEMMGWETEYFFYRPDWRLRDIPDPKDPDPLRYAILASIVEELHEAVNWRLSLGLRRNHQHIYREDANDTLPPFTPEELPGWTTKVAPIDRDLLKISVPPEALDTEGNLVLEKNGKGQNFARRNIITNTGWFYTI</sequence>
<dbReference type="Proteomes" id="UP000184356">
    <property type="component" value="Unassembled WGS sequence"/>
</dbReference>
<name>A0A1L9TIE9_9EURO</name>
<dbReference type="VEuPathDB" id="FungiDB:ASPSYDRAFT_58337"/>
<accession>A0A1L9TIE9</accession>
<dbReference type="OrthoDB" id="5422293at2759"/>
<dbReference type="GeneID" id="63765590"/>
<reference evidence="2" key="1">
    <citation type="journal article" date="2017" name="Genome Biol.">
        <title>Comparative genomics reveals high biological diversity and specific adaptations in the industrially and medically important fungal genus Aspergillus.</title>
        <authorList>
            <person name="de Vries R.P."/>
            <person name="Riley R."/>
            <person name="Wiebenga A."/>
            <person name="Aguilar-Osorio G."/>
            <person name="Amillis S."/>
            <person name="Uchima C.A."/>
            <person name="Anderluh G."/>
            <person name="Asadollahi M."/>
            <person name="Askin M."/>
            <person name="Barry K."/>
            <person name="Battaglia E."/>
            <person name="Bayram O."/>
            <person name="Benocci T."/>
            <person name="Braus-Stromeyer S.A."/>
            <person name="Caldana C."/>
            <person name="Canovas D."/>
            <person name="Cerqueira G.C."/>
            <person name="Chen F."/>
            <person name="Chen W."/>
            <person name="Choi C."/>
            <person name="Clum A."/>
            <person name="Dos Santos R.A."/>
            <person name="Damasio A.R."/>
            <person name="Diallinas G."/>
            <person name="Emri T."/>
            <person name="Fekete E."/>
            <person name="Flipphi M."/>
            <person name="Freyberg S."/>
            <person name="Gallo A."/>
            <person name="Gournas C."/>
            <person name="Habgood R."/>
            <person name="Hainaut M."/>
            <person name="Harispe M.L."/>
            <person name="Henrissat B."/>
            <person name="Hilden K.S."/>
            <person name="Hope R."/>
            <person name="Hossain A."/>
            <person name="Karabika E."/>
            <person name="Karaffa L."/>
            <person name="Karanyi Z."/>
            <person name="Krasevec N."/>
            <person name="Kuo A."/>
            <person name="Kusch H."/>
            <person name="LaButti K."/>
            <person name="Lagendijk E.L."/>
            <person name="Lapidus A."/>
            <person name="Levasseur A."/>
            <person name="Lindquist E."/>
            <person name="Lipzen A."/>
            <person name="Logrieco A.F."/>
            <person name="MacCabe A."/>
            <person name="Maekelae M.R."/>
            <person name="Malavazi I."/>
            <person name="Melin P."/>
            <person name="Meyer V."/>
            <person name="Mielnichuk N."/>
            <person name="Miskei M."/>
            <person name="Molnar A.P."/>
            <person name="Mule G."/>
            <person name="Ngan C.Y."/>
            <person name="Orejas M."/>
            <person name="Orosz E."/>
            <person name="Ouedraogo J.P."/>
            <person name="Overkamp K.M."/>
            <person name="Park H.-S."/>
            <person name="Perrone G."/>
            <person name="Piumi F."/>
            <person name="Punt P.J."/>
            <person name="Ram A.F."/>
            <person name="Ramon A."/>
            <person name="Rauscher S."/>
            <person name="Record E."/>
            <person name="Riano-Pachon D.M."/>
            <person name="Robert V."/>
            <person name="Roehrig J."/>
            <person name="Ruller R."/>
            <person name="Salamov A."/>
            <person name="Salih N.S."/>
            <person name="Samson R.A."/>
            <person name="Sandor E."/>
            <person name="Sanguinetti M."/>
            <person name="Schuetze T."/>
            <person name="Sepcic K."/>
            <person name="Shelest E."/>
            <person name="Sherlock G."/>
            <person name="Sophianopoulou V."/>
            <person name="Squina F.M."/>
            <person name="Sun H."/>
            <person name="Susca A."/>
            <person name="Todd R.B."/>
            <person name="Tsang A."/>
            <person name="Unkles S.E."/>
            <person name="van de Wiele N."/>
            <person name="van Rossen-Uffink D."/>
            <person name="Oliveira J.V."/>
            <person name="Vesth T.C."/>
            <person name="Visser J."/>
            <person name="Yu J.-H."/>
            <person name="Zhou M."/>
            <person name="Andersen M.R."/>
            <person name="Archer D.B."/>
            <person name="Baker S.E."/>
            <person name="Benoit I."/>
            <person name="Brakhage A.A."/>
            <person name="Braus G.H."/>
            <person name="Fischer R."/>
            <person name="Frisvad J.C."/>
            <person name="Goldman G.H."/>
            <person name="Houbraken J."/>
            <person name="Oakley B."/>
            <person name="Pocsi I."/>
            <person name="Scazzocchio C."/>
            <person name="Seiboth B."/>
            <person name="vanKuyk P.A."/>
            <person name="Wortman J."/>
            <person name="Dyer P.S."/>
            <person name="Grigoriev I.V."/>
        </authorList>
    </citation>
    <scope>NUCLEOTIDE SEQUENCE [LARGE SCALE GENOMIC DNA]</scope>
    <source>
        <strain evidence="2">CBS 593.65</strain>
    </source>
</reference>
<evidence type="ECO:0000313" key="1">
    <source>
        <dbReference type="EMBL" id="OJJ59189.1"/>
    </source>
</evidence>
<organism evidence="1 2">
    <name type="scientific">Aspergillus sydowii CBS 593.65</name>
    <dbReference type="NCBI Taxonomy" id="1036612"/>
    <lineage>
        <taxon>Eukaryota</taxon>
        <taxon>Fungi</taxon>
        <taxon>Dikarya</taxon>
        <taxon>Ascomycota</taxon>
        <taxon>Pezizomycotina</taxon>
        <taxon>Eurotiomycetes</taxon>
        <taxon>Eurotiomycetidae</taxon>
        <taxon>Eurotiales</taxon>
        <taxon>Aspergillaceae</taxon>
        <taxon>Aspergillus</taxon>
        <taxon>Aspergillus subgen. Nidulantes</taxon>
    </lineage>
</organism>
<protein>
    <submittedName>
        <fullName evidence="1">Uncharacterized protein</fullName>
    </submittedName>
</protein>
<dbReference type="RefSeq" id="XP_040702995.1">
    <property type="nucleotide sequence ID" value="XM_040849517.1"/>
</dbReference>
<gene>
    <name evidence="1" type="ORF">ASPSYDRAFT_58337</name>
</gene>
<dbReference type="AlphaFoldDB" id="A0A1L9TIE9"/>
<dbReference type="EMBL" id="KV878586">
    <property type="protein sequence ID" value="OJJ59189.1"/>
    <property type="molecule type" value="Genomic_DNA"/>
</dbReference>
<proteinExistence type="predicted"/>
<evidence type="ECO:0000313" key="2">
    <source>
        <dbReference type="Proteomes" id="UP000184356"/>
    </source>
</evidence>